<feature type="compositionally biased region" description="Basic and acidic residues" evidence="1">
    <location>
        <begin position="100"/>
        <end position="111"/>
    </location>
</feature>
<feature type="compositionally biased region" description="Low complexity" evidence="1">
    <location>
        <begin position="78"/>
        <end position="90"/>
    </location>
</feature>
<evidence type="ECO:0000313" key="3">
    <source>
        <dbReference type="Proteomes" id="UP000799766"/>
    </source>
</evidence>
<feature type="region of interest" description="Disordered" evidence="1">
    <location>
        <begin position="234"/>
        <end position="269"/>
    </location>
</feature>
<gene>
    <name evidence="2" type="ORF">BDY21DRAFT_368932</name>
</gene>
<proteinExistence type="predicted"/>
<evidence type="ECO:0000313" key="2">
    <source>
        <dbReference type="EMBL" id="KAF2460778.1"/>
    </source>
</evidence>
<dbReference type="Proteomes" id="UP000799766">
    <property type="component" value="Unassembled WGS sequence"/>
</dbReference>
<feature type="region of interest" description="Disordered" evidence="1">
    <location>
        <begin position="1"/>
        <end position="139"/>
    </location>
</feature>
<name>A0A6A6PA71_9PEZI</name>
<organism evidence="2 3">
    <name type="scientific">Lineolata rhizophorae</name>
    <dbReference type="NCBI Taxonomy" id="578093"/>
    <lineage>
        <taxon>Eukaryota</taxon>
        <taxon>Fungi</taxon>
        <taxon>Dikarya</taxon>
        <taxon>Ascomycota</taxon>
        <taxon>Pezizomycotina</taxon>
        <taxon>Dothideomycetes</taxon>
        <taxon>Dothideomycetes incertae sedis</taxon>
        <taxon>Lineolatales</taxon>
        <taxon>Lineolataceae</taxon>
        <taxon>Lineolata</taxon>
    </lineage>
</organism>
<sequence>MASWETEDEWYQRGGFAGARHVRPPPREPPRDRLYPDGNYYGTGGGLHRSRSTGHQPAPNVTIYNTMDSDMNPRMEQRSPLPSPRGRPLRTPVDDVGLEDEIHALRLDLQRSRSRSRHPPYPHYDYQREPSPNPNPGQYYQWQLESANQRIREQDERLRREREEELIRKRMELRFLRDEREREEAEARIKADEEKMRKEYELKRMKEIAEHEAKEREEETERKRIIRENEERIEREERERKEAKRRAVEEYERKKKKEREEAEEEKRRTIEEYERKKLEDIKKQKELEEQLRLKLEKQAKEKKEKEEREYQEFLRKQKEKEEEAKRKKEAADKEFEDQMRRRLVQFGFQENQIQAMINPEKQKQLAVGQSPNNAIQLHKHQSLPTYVKVHRDHLSIETLTYYNIPWEYDEYDKNYIIILREMDQHDTDVLFEHTRRLRSRHSRLLIEERRSGDKPDYAWVRRRASPSPRRRRSSPKRVVGISSLLF</sequence>
<dbReference type="EMBL" id="MU001672">
    <property type="protein sequence ID" value="KAF2460778.1"/>
    <property type="molecule type" value="Genomic_DNA"/>
</dbReference>
<keyword evidence="3" id="KW-1185">Reference proteome</keyword>
<dbReference type="AlphaFoldDB" id="A0A6A6PA71"/>
<evidence type="ECO:0000256" key="1">
    <source>
        <dbReference type="SAM" id="MobiDB-lite"/>
    </source>
</evidence>
<accession>A0A6A6PA71</accession>
<feature type="region of interest" description="Disordered" evidence="1">
    <location>
        <begin position="296"/>
        <end position="333"/>
    </location>
</feature>
<feature type="compositionally biased region" description="Basic and acidic residues" evidence="1">
    <location>
        <begin position="25"/>
        <end position="35"/>
    </location>
</feature>
<reference evidence="2" key="1">
    <citation type="journal article" date="2020" name="Stud. Mycol.">
        <title>101 Dothideomycetes genomes: a test case for predicting lifestyles and emergence of pathogens.</title>
        <authorList>
            <person name="Haridas S."/>
            <person name="Albert R."/>
            <person name="Binder M."/>
            <person name="Bloem J."/>
            <person name="Labutti K."/>
            <person name="Salamov A."/>
            <person name="Andreopoulos B."/>
            <person name="Baker S."/>
            <person name="Barry K."/>
            <person name="Bills G."/>
            <person name="Bluhm B."/>
            <person name="Cannon C."/>
            <person name="Castanera R."/>
            <person name="Culley D."/>
            <person name="Daum C."/>
            <person name="Ezra D."/>
            <person name="Gonzalez J."/>
            <person name="Henrissat B."/>
            <person name="Kuo A."/>
            <person name="Liang C."/>
            <person name="Lipzen A."/>
            <person name="Lutzoni F."/>
            <person name="Magnuson J."/>
            <person name="Mondo S."/>
            <person name="Nolan M."/>
            <person name="Ohm R."/>
            <person name="Pangilinan J."/>
            <person name="Park H.-J."/>
            <person name="Ramirez L."/>
            <person name="Alfaro M."/>
            <person name="Sun H."/>
            <person name="Tritt A."/>
            <person name="Yoshinaga Y."/>
            <person name="Zwiers L.-H."/>
            <person name="Turgeon B."/>
            <person name="Goodwin S."/>
            <person name="Spatafora J."/>
            <person name="Crous P."/>
            <person name="Grigoriev I."/>
        </authorList>
    </citation>
    <scope>NUCLEOTIDE SEQUENCE</scope>
    <source>
        <strain evidence="2">ATCC 16933</strain>
    </source>
</reference>
<dbReference type="OrthoDB" id="6133115at2759"/>
<protein>
    <submittedName>
        <fullName evidence="2">Uncharacterized protein</fullName>
    </submittedName>
</protein>